<feature type="domain" description="Glycosyl hydrolase family 13 catalytic" evidence="3">
    <location>
        <begin position="42"/>
        <end position="412"/>
    </location>
</feature>
<dbReference type="GO" id="GO:0005975">
    <property type="term" value="P:carbohydrate metabolic process"/>
    <property type="evidence" value="ECO:0007669"/>
    <property type="project" value="InterPro"/>
</dbReference>
<evidence type="ECO:0000256" key="2">
    <source>
        <dbReference type="ARBA" id="ARBA00023295"/>
    </source>
</evidence>
<dbReference type="EMBL" id="SACR01000001">
    <property type="protein sequence ID" value="RVU49905.1"/>
    <property type="molecule type" value="Genomic_DNA"/>
</dbReference>
<evidence type="ECO:0000313" key="5">
    <source>
        <dbReference type="Proteomes" id="UP000285575"/>
    </source>
</evidence>
<evidence type="ECO:0000313" key="4">
    <source>
        <dbReference type="EMBL" id="RVU49905.1"/>
    </source>
</evidence>
<evidence type="ECO:0000256" key="1">
    <source>
        <dbReference type="ARBA" id="ARBA00022801"/>
    </source>
</evidence>
<dbReference type="Gene3D" id="3.90.400.10">
    <property type="entry name" value="Oligo-1,6-glucosidase, Domain 2"/>
    <property type="match status" value="1"/>
</dbReference>
<comment type="caution">
    <text evidence="4">The sequence shown here is derived from an EMBL/GenBank/DDBJ whole genome shotgun (WGS) entry which is preliminary data.</text>
</comment>
<dbReference type="SUPFAM" id="SSF51445">
    <property type="entry name" value="(Trans)glycosidases"/>
    <property type="match status" value="1"/>
</dbReference>
<dbReference type="OrthoDB" id="9761577at2"/>
<keyword evidence="5" id="KW-1185">Reference proteome</keyword>
<dbReference type="GO" id="GO:0016798">
    <property type="term" value="F:hydrolase activity, acting on glycosyl bonds"/>
    <property type="evidence" value="ECO:0007669"/>
    <property type="project" value="UniProtKB-KW"/>
</dbReference>
<dbReference type="InterPro" id="IPR006047">
    <property type="entry name" value="GH13_cat_dom"/>
</dbReference>
<sequence>MAHAANFATGVNTPAGNPADEALKGVYEAREKDWRNGAVVYQVLPDRFAPAANLEAKRHLYPAPKVLRRWDESPKRGSYVESARLWSHEIEFWGGDLASLVTKLDHVQALGADVLYLNPIHLAYTNHKYDAFDYNAVSPEFGTREDVKALAKNVHARGMKLVLDGVFNHMGRNAPIFKDAQANPQSKWRDWFYFGPQYQSGTRTWWLAENLPEINLENKAVRDHIYGAKDSVVRSYLRDGVDGWRLDVAVDIGFQFLNELTRAAHAEKPGSLVVGEIANYPKDWMPAVDGAMNFTLREIIVRTAKGQLEVPLAQKMIDRMMADSPPGGLLKSWIMLDNHDTPRLASTIPDTQRRRMAQVLQFSLPGSPNLYYGSEVGMTGEQDPEMRGPMRWDLVDQGHPELTWTKQLVALRKAHRALRVGDYRPITAHKLLAFERYTDRALDTIVVIANPSDQPVSESVLVGNSKLMNNWNLVSLDGQVKLPILVGMLHVTLPPGGFLVLKPEASPGGGYSAYKRVQ</sequence>
<keyword evidence="2" id="KW-0326">Glycosidase</keyword>
<dbReference type="InterPro" id="IPR017853">
    <property type="entry name" value="GH"/>
</dbReference>
<dbReference type="InterPro" id="IPR013780">
    <property type="entry name" value="Glyco_hydro_b"/>
</dbReference>
<dbReference type="SMART" id="SM00642">
    <property type="entry name" value="Aamy"/>
    <property type="match status" value="1"/>
</dbReference>
<protein>
    <submittedName>
        <fullName evidence="4">Glycoside hydrolase family 13 protein</fullName>
    </submittedName>
</protein>
<dbReference type="PANTHER" id="PTHR10357">
    <property type="entry name" value="ALPHA-AMYLASE FAMILY MEMBER"/>
    <property type="match status" value="1"/>
</dbReference>
<dbReference type="Proteomes" id="UP000285575">
    <property type="component" value="Unassembled WGS sequence"/>
</dbReference>
<organism evidence="4 5">
    <name type="scientific">Rubrivivax rivuli</name>
    <dbReference type="NCBI Taxonomy" id="1862385"/>
    <lineage>
        <taxon>Bacteria</taxon>
        <taxon>Pseudomonadati</taxon>
        <taxon>Pseudomonadota</taxon>
        <taxon>Betaproteobacteria</taxon>
        <taxon>Burkholderiales</taxon>
        <taxon>Sphaerotilaceae</taxon>
        <taxon>Rubrivivax</taxon>
    </lineage>
</organism>
<keyword evidence="1 4" id="KW-0378">Hydrolase</keyword>
<proteinExistence type="predicted"/>
<evidence type="ECO:0000259" key="3">
    <source>
        <dbReference type="SMART" id="SM00642"/>
    </source>
</evidence>
<dbReference type="AlphaFoldDB" id="A0A437RT40"/>
<dbReference type="SUPFAM" id="SSF51011">
    <property type="entry name" value="Glycosyl hydrolase domain"/>
    <property type="match status" value="1"/>
</dbReference>
<accession>A0A437RT40</accession>
<gene>
    <name evidence="4" type="ORF">EOE66_03790</name>
</gene>
<name>A0A437RT40_9BURK</name>
<dbReference type="Gene3D" id="2.60.40.1180">
    <property type="entry name" value="Golgi alpha-mannosidase II"/>
    <property type="match status" value="1"/>
</dbReference>
<dbReference type="Gene3D" id="3.20.20.80">
    <property type="entry name" value="Glycosidases"/>
    <property type="match status" value="1"/>
</dbReference>
<dbReference type="Pfam" id="PF00128">
    <property type="entry name" value="Alpha-amylase"/>
    <property type="match status" value="1"/>
</dbReference>
<reference evidence="4 5" key="1">
    <citation type="submission" date="2019-01" db="EMBL/GenBank/DDBJ databases">
        <authorList>
            <person name="Chen W.-M."/>
        </authorList>
    </citation>
    <scope>NUCLEOTIDE SEQUENCE [LARGE SCALE GENOMIC DNA]</scope>
    <source>
        <strain evidence="4 5">KYPY4</strain>
    </source>
</reference>
<dbReference type="PANTHER" id="PTHR10357:SF210">
    <property type="entry name" value="MALTODEXTRIN GLUCOSIDASE"/>
    <property type="match status" value="1"/>
</dbReference>
<dbReference type="InterPro" id="IPR045857">
    <property type="entry name" value="O16G_dom_2"/>
</dbReference>